<dbReference type="CDD" id="cd06223">
    <property type="entry name" value="PRTases_typeI"/>
    <property type="match status" value="1"/>
</dbReference>
<evidence type="ECO:0000256" key="1">
    <source>
        <dbReference type="ARBA" id="ARBA00008007"/>
    </source>
</evidence>
<dbReference type="Pfam" id="PF18912">
    <property type="entry name" value="DZR_2"/>
    <property type="match status" value="1"/>
</dbReference>
<sequence>MKWNQFPRATLDALCPRRCPVCGEIVTPKGGLICPSCLLRLSPVKSPVCQKCGKEVWSEEIEYCPDCVKHRRSFARGMALFNYTEEAARSMAAVKYKNKREYLDFYAEAAAEKLRQYENREEWQFDGLVPVPVHPARKRKRGFNQAEVLAKRMGERLEMPVYPEFLYRIRNTEPLKELNPDERLRNLQQAFQADAEAIRASGVQNVLLVDDIYTTGSTAEACTRALLSAGIEKVCFFAVCIGQGR</sequence>
<proteinExistence type="inferred from homology"/>
<reference evidence="3 4" key="1">
    <citation type="submission" date="2018-03" db="EMBL/GenBank/DDBJ databases">
        <title>Lachnoclostridium SNUG30386 gen.nov., sp.nov., isolated from human faeces.</title>
        <authorList>
            <person name="Seo B."/>
            <person name="Jeon K."/>
            <person name="Ko G."/>
        </authorList>
    </citation>
    <scope>NUCLEOTIDE SEQUENCE [LARGE SCALE GENOMIC DNA]</scope>
    <source>
        <strain evidence="3 4">SNUG30386</strain>
    </source>
</reference>
<gene>
    <name evidence="3" type="ORF">C7U56_15070</name>
</gene>
<keyword evidence="4" id="KW-1185">Reference proteome</keyword>
<comment type="similarity">
    <text evidence="1">Belongs to the ComF/GntX family.</text>
</comment>
<dbReference type="SUPFAM" id="SSF53271">
    <property type="entry name" value="PRTase-like"/>
    <property type="match status" value="1"/>
</dbReference>
<dbReference type="Gene3D" id="3.40.50.2020">
    <property type="match status" value="1"/>
</dbReference>
<dbReference type="InterPro" id="IPR029057">
    <property type="entry name" value="PRTase-like"/>
</dbReference>
<dbReference type="EMBL" id="PYLO01000007">
    <property type="protein sequence ID" value="PST35821.1"/>
    <property type="molecule type" value="Genomic_DNA"/>
</dbReference>
<comment type="caution">
    <text evidence="3">The sequence shown here is derived from an EMBL/GenBank/DDBJ whole genome shotgun (WGS) entry which is preliminary data.</text>
</comment>
<evidence type="ECO:0000313" key="3">
    <source>
        <dbReference type="EMBL" id="PST35821.1"/>
    </source>
</evidence>
<dbReference type="InterPro" id="IPR000836">
    <property type="entry name" value="PRTase_dom"/>
</dbReference>
<evidence type="ECO:0000313" key="4">
    <source>
        <dbReference type="Proteomes" id="UP000241048"/>
    </source>
</evidence>
<keyword evidence="3" id="KW-0808">Transferase</keyword>
<dbReference type="InterPro" id="IPR044005">
    <property type="entry name" value="DZR_2"/>
</dbReference>
<evidence type="ECO:0000259" key="2">
    <source>
        <dbReference type="Pfam" id="PF18912"/>
    </source>
</evidence>
<dbReference type="GO" id="GO:0016757">
    <property type="term" value="F:glycosyltransferase activity"/>
    <property type="evidence" value="ECO:0007669"/>
    <property type="project" value="UniProtKB-KW"/>
</dbReference>
<feature type="domain" description="Double zinc ribbon" evidence="2">
    <location>
        <begin position="11"/>
        <end position="68"/>
    </location>
</feature>
<dbReference type="PANTHER" id="PTHR47505">
    <property type="entry name" value="DNA UTILIZATION PROTEIN YHGH"/>
    <property type="match status" value="1"/>
</dbReference>
<organism evidence="3 4">
    <name type="scientific">Clostridium fessum</name>
    <dbReference type="NCBI Taxonomy" id="2126740"/>
    <lineage>
        <taxon>Bacteria</taxon>
        <taxon>Bacillati</taxon>
        <taxon>Bacillota</taxon>
        <taxon>Clostridia</taxon>
        <taxon>Eubacteriales</taxon>
        <taxon>Clostridiaceae</taxon>
        <taxon>Clostridium</taxon>
    </lineage>
</organism>
<keyword evidence="3" id="KW-0328">Glycosyltransferase</keyword>
<name>A0A2T3FKK7_9CLOT</name>
<dbReference type="AlphaFoldDB" id="A0A2T3FKK7"/>
<dbReference type="PANTHER" id="PTHR47505:SF1">
    <property type="entry name" value="DNA UTILIZATION PROTEIN YHGH"/>
    <property type="match status" value="1"/>
</dbReference>
<protein>
    <submittedName>
        <fullName evidence="3">Amidophosphoribosyltransferase</fullName>
    </submittedName>
</protein>
<accession>A0A2T3FKK7</accession>
<dbReference type="Proteomes" id="UP000241048">
    <property type="component" value="Unassembled WGS sequence"/>
</dbReference>
<dbReference type="InterPro" id="IPR051910">
    <property type="entry name" value="ComF/GntX_DNA_util-trans"/>
</dbReference>